<evidence type="ECO:0000256" key="1">
    <source>
        <dbReference type="SAM" id="MobiDB-lite"/>
    </source>
</evidence>
<keyword evidence="3" id="KW-1185">Reference proteome</keyword>
<protein>
    <submittedName>
        <fullName evidence="2">Zinc finger protein</fullName>
    </submittedName>
</protein>
<dbReference type="EMBL" id="QPJC01000022">
    <property type="protein sequence ID" value="RCW38469.1"/>
    <property type="molecule type" value="Genomic_DNA"/>
</dbReference>
<proteinExistence type="predicted"/>
<dbReference type="OrthoDB" id="3556580at2"/>
<dbReference type="Proteomes" id="UP000253495">
    <property type="component" value="Unassembled WGS sequence"/>
</dbReference>
<dbReference type="RefSeq" id="WP_114455047.1">
    <property type="nucleotide sequence ID" value="NZ_QPJC01000022.1"/>
</dbReference>
<name>A0A368VBC3_9ACTN</name>
<feature type="region of interest" description="Disordered" evidence="1">
    <location>
        <begin position="1"/>
        <end position="20"/>
    </location>
</feature>
<dbReference type="AlphaFoldDB" id="A0A368VBC3"/>
<sequence length="85" mass="9378">MSNDIGPVGRHEPPVMWQPHEGTRHAYRPDYYAEGAEVAALCGEPLEVRRGLGEVEWLWTSCPECVAGAWRLVHGTEHPSGGEQA</sequence>
<dbReference type="Pfam" id="PF16827">
    <property type="entry name" value="zf-HC3"/>
    <property type="match status" value="1"/>
</dbReference>
<dbReference type="InterPro" id="IPR031795">
    <property type="entry name" value="Zf-HC3"/>
</dbReference>
<evidence type="ECO:0000313" key="2">
    <source>
        <dbReference type="EMBL" id="RCW38469.1"/>
    </source>
</evidence>
<reference evidence="2 3" key="1">
    <citation type="submission" date="2018-07" db="EMBL/GenBank/DDBJ databases">
        <title>Genomic Encyclopedia of Type Strains, Phase III (KMG-III): the genomes of soil and plant-associated and newly described type strains.</title>
        <authorList>
            <person name="Whitman W."/>
        </authorList>
    </citation>
    <scope>NUCLEOTIDE SEQUENCE [LARGE SCALE GENOMIC DNA]</scope>
    <source>
        <strain evidence="2 3">CECT 8575</strain>
    </source>
</reference>
<organism evidence="2 3">
    <name type="scientific">Halopolyspora algeriensis</name>
    <dbReference type="NCBI Taxonomy" id="1500506"/>
    <lineage>
        <taxon>Bacteria</taxon>
        <taxon>Bacillati</taxon>
        <taxon>Actinomycetota</taxon>
        <taxon>Actinomycetes</taxon>
        <taxon>Actinomycetes incertae sedis</taxon>
        <taxon>Halopolyspora</taxon>
    </lineage>
</organism>
<evidence type="ECO:0000313" key="3">
    <source>
        <dbReference type="Proteomes" id="UP000253495"/>
    </source>
</evidence>
<accession>A0A368VBC3</accession>
<gene>
    <name evidence="2" type="ORF">DFQ14_12212</name>
</gene>
<comment type="caution">
    <text evidence="2">The sequence shown here is derived from an EMBL/GenBank/DDBJ whole genome shotgun (WGS) entry which is preliminary data.</text>
</comment>